<evidence type="ECO:0000256" key="1">
    <source>
        <dbReference type="SAM" id="MobiDB-lite"/>
    </source>
</evidence>
<feature type="region of interest" description="Disordered" evidence="1">
    <location>
        <begin position="1"/>
        <end position="51"/>
    </location>
</feature>
<dbReference type="GeneID" id="301551818"/>
<protein>
    <submittedName>
        <fullName evidence="2">Uncharacterized protein</fullName>
    </submittedName>
</protein>
<dbReference type="Proteomes" id="UP000600080">
    <property type="component" value="Unassembled WGS sequence"/>
</dbReference>
<name>A0ABQ2K1E8_9ACTN</name>
<dbReference type="RefSeq" id="WP_189103627.1">
    <property type="nucleotide sequence ID" value="NZ_BMND01000044.1"/>
</dbReference>
<keyword evidence="3" id="KW-1185">Reference proteome</keyword>
<sequence>MKKDRSTDKPVSRVRINLGERTSPADKPEKPVSRVRINLRDKSGPKRDVRK</sequence>
<proteinExistence type="predicted"/>
<accession>A0ABQ2K1E8</accession>
<dbReference type="EMBL" id="BMND01000044">
    <property type="protein sequence ID" value="GGN61916.1"/>
    <property type="molecule type" value="Genomic_DNA"/>
</dbReference>
<feature type="compositionally biased region" description="Basic and acidic residues" evidence="1">
    <location>
        <begin position="1"/>
        <end position="11"/>
    </location>
</feature>
<organism evidence="2 3">
    <name type="scientific">Streptomyces kronopolitis</name>
    <dbReference type="NCBI Taxonomy" id="1612435"/>
    <lineage>
        <taxon>Bacteria</taxon>
        <taxon>Bacillati</taxon>
        <taxon>Actinomycetota</taxon>
        <taxon>Actinomycetes</taxon>
        <taxon>Kitasatosporales</taxon>
        <taxon>Streptomycetaceae</taxon>
        <taxon>Streptomyces</taxon>
    </lineage>
</organism>
<evidence type="ECO:0000313" key="2">
    <source>
        <dbReference type="EMBL" id="GGN61916.1"/>
    </source>
</evidence>
<reference evidence="3" key="1">
    <citation type="journal article" date="2019" name="Int. J. Syst. Evol. Microbiol.">
        <title>The Global Catalogue of Microorganisms (GCM) 10K type strain sequencing project: providing services to taxonomists for standard genome sequencing and annotation.</title>
        <authorList>
            <consortium name="The Broad Institute Genomics Platform"/>
            <consortium name="The Broad Institute Genome Sequencing Center for Infectious Disease"/>
            <person name="Wu L."/>
            <person name="Ma J."/>
        </authorList>
    </citation>
    <scope>NUCLEOTIDE SEQUENCE [LARGE SCALE GENOMIC DNA]</scope>
    <source>
        <strain evidence="3">CGMCC 4.7323</strain>
    </source>
</reference>
<evidence type="ECO:0000313" key="3">
    <source>
        <dbReference type="Proteomes" id="UP000600080"/>
    </source>
</evidence>
<gene>
    <name evidence="2" type="ORF">GCM10012285_61440</name>
</gene>
<feature type="compositionally biased region" description="Basic and acidic residues" evidence="1">
    <location>
        <begin position="23"/>
        <end position="51"/>
    </location>
</feature>
<comment type="caution">
    <text evidence="2">The sequence shown here is derived from an EMBL/GenBank/DDBJ whole genome shotgun (WGS) entry which is preliminary data.</text>
</comment>